<evidence type="ECO:0000259" key="1">
    <source>
        <dbReference type="Pfam" id="PF00326"/>
    </source>
</evidence>
<protein>
    <submittedName>
        <fullName evidence="2">Prolyl oligopeptidase family serine peptidase</fullName>
    </submittedName>
</protein>
<dbReference type="PANTHER" id="PTHR11731:SF193">
    <property type="entry name" value="DIPEPTIDYL PEPTIDASE 9"/>
    <property type="match status" value="1"/>
</dbReference>
<dbReference type="AlphaFoldDB" id="A0AAW6MEG8"/>
<feature type="domain" description="Peptidase S9 prolyl oligopeptidase catalytic" evidence="1">
    <location>
        <begin position="3"/>
        <end position="98"/>
    </location>
</feature>
<evidence type="ECO:0000313" key="3">
    <source>
        <dbReference type="Proteomes" id="UP001221924"/>
    </source>
</evidence>
<sequence length="98" mass="11149">MFSLDNRGSDNRGLEFENATFRHLGIEEGKDQLKGVEFLKSLPYVDGNRIGVHGWSFGGHMTKALLLRYPEIFKVGVAGGPVIDWGFYEIMYGERYMD</sequence>
<proteinExistence type="predicted"/>
<accession>A0AAW6MEG8</accession>
<dbReference type="InterPro" id="IPR050278">
    <property type="entry name" value="Serine_Prot_S9B/DPPIV"/>
</dbReference>
<dbReference type="EMBL" id="JARFID010000871">
    <property type="protein sequence ID" value="MDE8698210.1"/>
    <property type="molecule type" value="Genomic_DNA"/>
</dbReference>
<dbReference type="Pfam" id="PF00326">
    <property type="entry name" value="Peptidase_S9"/>
    <property type="match status" value="1"/>
</dbReference>
<dbReference type="GO" id="GO:0006508">
    <property type="term" value="P:proteolysis"/>
    <property type="evidence" value="ECO:0007669"/>
    <property type="project" value="InterPro"/>
</dbReference>
<dbReference type="InterPro" id="IPR001375">
    <property type="entry name" value="Peptidase_S9_cat"/>
</dbReference>
<organism evidence="2 3">
    <name type="scientific">Bacteroides cellulosilyticus</name>
    <dbReference type="NCBI Taxonomy" id="246787"/>
    <lineage>
        <taxon>Bacteria</taxon>
        <taxon>Pseudomonadati</taxon>
        <taxon>Bacteroidota</taxon>
        <taxon>Bacteroidia</taxon>
        <taxon>Bacteroidales</taxon>
        <taxon>Bacteroidaceae</taxon>
        <taxon>Bacteroides</taxon>
    </lineage>
</organism>
<dbReference type="InterPro" id="IPR029058">
    <property type="entry name" value="AB_hydrolase_fold"/>
</dbReference>
<feature type="non-terminal residue" evidence="2">
    <location>
        <position position="98"/>
    </location>
</feature>
<gene>
    <name evidence="2" type="ORF">PZH42_30060</name>
</gene>
<name>A0AAW6MEG8_9BACE</name>
<dbReference type="GO" id="GO:0008239">
    <property type="term" value="F:dipeptidyl-peptidase activity"/>
    <property type="evidence" value="ECO:0007669"/>
    <property type="project" value="TreeGrafter"/>
</dbReference>
<reference evidence="2" key="1">
    <citation type="submission" date="2023-03" db="EMBL/GenBank/DDBJ databases">
        <title>DFI Biobank Strains.</title>
        <authorList>
            <person name="Mostad J."/>
            <person name="Paddock L."/>
            <person name="Medina S."/>
            <person name="Waligurski E."/>
            <person name="Barat B."/>
            <person name="Smith R."/>
            <person name="Burgo V."/>
            <person name="Metcalfe C."/>
            <person name="Woodson C."/>
            <person name="Sundararajan A."/>
            <person name="Ramaswamy R."/>
            <person name="Lin H."/>
            <person name="Pamer E.G."/>
        </authorList>
    </citation>
    <scope>NUCLEOTIDE SEQUENCE</scope>
    <source>
        <strain evidence="2">DFI.9.5</strain>
    </source>
</reference>
<feature type="non-terminal residue" evidence="2">
    <location>
        <position position="1"/>
    </location>
</feature>
<dbReference type="Proteomes" id="UP001221924">
    <property type="component" value="Unassembled WGS sequence"/>
</dbReference>
<dbReference type="RefSeq" id="WP_275203139.1">
    <property type="nucleotide sequence ID" value="NZ_JARFID010000871.1"/>
</dbReference>
<dbReference type="GO" id="GO:0008236">
    <property type="term" value="F:serine-type peptidase activity"/>
    <property type="evidence" value="ECO:0007669"/>
    <property type="project" value="InterPro"/>
</dbReference>
<dbReference type="Gene3D" id="3.40.50.1820">
    <property type="entry name" value="alpha/beta hydrolase"/>
    <property type="match status" value="1"/>
</dbReference>
<evidence type="ECO:0000313" key="2">
    <source>
        <dbReference type="EMBL" id="MDE8698210.1"/>
    </source>
</evidence>
<dbReference type="SUPFAM" id="SSF53474">
    <property type="entry name" value="alpha/beta-Hydrolases"/>
    <property type="match status" value="1"/>
</dbReference>
<comment type="caution">
    <text evidence="2">The sequence shown here is derived from an EMBL/GenBank/DDBJ whole genome shotgun (WGS) entry which is preliminary data.</text>
</comment>
<dbReference type="PANTHER" id="PTHR11731">
    <property type="entry name" value="PROTEASE FAMILY S9B,C DIPEPTIDYL-PEPTIDASE IV-RELATED"/>
    <property type="match status" value="1"/>
</dbReference>